<feature type="transmembrane region" description="Helical" evidence="6">
    <location>
        <begin position="1056"/>
        <end position="1074"/>
    </location>
</feature>
<feature type="compositionally biased region" description="Polar residues" evidence="5">
    <location>
        <begin position="952"/>
        <end position="963"/>
    </location>
</feature>
<name>A0A9P6KB13_9FUNG</name>
<evidence type="ECO:0000256" key="5">
    <source>
        <dbReference type="SAM" id="MobiDB-lite"/>
    </source>
</evidence>
<evidence type="ECO:0000259" key="7">
    <source>
        <dbReference type="Pfam" id="PF02656"/>
    </source>
</evidence>
<dbReference type="InterPro" id="IPR003807">
    <property type="entry name" value="DUF202"/>
</dbReference>
<feature type="compositionally biased region" description="Acidic residues" evidence="5">
    <location>
        <begin position="462"/>
        <end position="473"/>
    </location>
</feature>
<feature type="region of interest" description="Disordered" evidence="5">
    <location>
        <begin position="86"/>
        <end position="115"/>
    </location>
</feature>
<gene>
    <name evidence="8" type="ORF">BGW38_005217</name>
</gene>
<dbReference type="OrthoDB" id="2243669at2759"/>
<feature type="region of interest" description="Disordered" evidence="5">
    <location>
        <begin position="600"/>
        <end position="624"/>
    </location>
</feature>
<dbReference type="EMBL" id="JAABOA010003301">
    <property type="protein sequence ID" value="KAF9578814.1"/>
    <property type="molecule type" value="Genomic_DNA"/>
</dbReference>
<feature type="region of interest" description="Disordered" evidence="5">
    <location>
        <begin position="155"/>
        <end position="189"/>
    </location>
</feature>
<feature type="compositionally biased region" description="Basic residues" evidence="5">
    <location>
        <begin position="942"/>
        <end position="951"/>
    </location>
</feature>
<reference evidence="8" key="1">
    <citation type="journal article" date="2020" name="Fungal Divers.">
        <title>Resolving the Mortierellaceae phylogeny through synthesis of multi-gene phylogenetics and phylogenomics.</title>
        <authorList>
            <person name="Vandepol N."/>
            <person name="Liber J."/>
            <person name="Desiro A."/>
            <person name="Na H."/>
            <person name="Kennedy M."/>
            <person name="Barry K."/>
            <person name="Grigoriev I.V."/>
            <person name="Miller A.N."/>
            <person name="O'Donnell K."/>
            <person name="Stajich J.E."/>
            <person name="Bonito G."/>
        </authorList>
    </citation>
    <scope>NUCLEOTIDE SEQUENCE</scope>
    <source>
        <strain evidence="8">KOD1015</strain>
    </source>
</reference>
<evidence type="ECO:0000313" key="8">
    <source>
        <dbReference type="EMBL" id="KAF9578814.1"/>
    </source>
</evidence>
<keyword evidence="2 6" id="KW-0812">Transmembrane</keyword>
<feature type="compositionally biased region" description="Low complexity" evidence="5">
    <location>
        <begin position="86"/>
        <end position="99"/>
    </location>
</feature>
<keyword evidence="9" id="KW-1185">Reference proteome</keyword>
<feature type="transmembrane region" description="Helical" evidence="6">
    <location>
        <begin position="1026"/>
        <end position="1044"/>
    </location>
</feature>
<sequence length="1136" mass="121668">PVRSVTLSIPQQLPRLELSSPLWSTELYSILTPPSAAVESSNTITATIASVSSATANAASTVVNQPISHTPPAALIPSTTAAVASSTDSLTDSSALPSSQPIAPDSSDPGLRPRTWARTRSTTTTALSDSSSTSTLAKPLTSSLLGHVALEVDTARRQPQPARSSSFTTSASPTALTSPSQQNQQQQRQQHLLLLQSPSTTPTSGTGLWRSQSSSQVLDSPNQLQGIVIDSLKTPIQLTSTAAGEGFKDTLGLYTSRTHPADILFDKRMDPAPVGGEEGGVGSTSLGGWAGFRKRSRSTGTIGATTPSWTTTTYAAVAAAAMARITGSSSRSSLSTPSPPKTGSTFKGKIHRSKDGTSTNNAGKNDEDNDSEDIVVVVVDSKTEGSGSGQDNGNEPGTRAMGNPDATRVGTVMSSTASVASTTRTYGYPNSISSPEMPRSREQTWSSTHGNIIEDDRSERLGDDDEDGIESEDGSGLGRGRRGSASLKVLHPYHQNPLRALRRNDSVLTGGKSQFSAYRQSHLQNSTQPQKQQQQQQQQQQQILGQNNDQHSDIESIGTDQNLLEGSLNACSRTCVSGFYVHSHDCGRMAAAGVVGMAAGAGGSGESSQKGVLSGQPLHSSLREPDLEGQDVRGMHRSLSQSPSQFQSQPPPGIFQRGFFQRNILSFASLPFKSAGPPATLMSAGTDGYMASSPPPRSDHYYASSSSSSSPSGYTIGSTFQGSNASSPVFSPSIPTLSREHGHSDDRHLQVHSPALSTKTTETMLSYVSNDTAISSAYSSSSYTSASMYSTTLSYYSGISQYSDDTDFSEHMPPDDVLAMRTAARLSDSVTPAMVGDQGFFNRFCQRFTQWSWGFLVCQGQGLEGTIPEKDDEGGRFEGDVEEEDEGLSGIASRTRPKQQPNKKDLTLFQSWSNSIRALLESGFFIHQEPPGPSSARMRERERRRRQRRQRTINNPSQANATMPVTAHDAASTQSSDKISLASSALSRLKKLVRGVPATRPLSPSALRSLRKRMDAKSYFSNERTFIHWIKFGLLLGSMALTLLSFGEGTAGENVGLFLVLVAMAVLVYAMAIFHLRHEWLKALRTDVLYYDRVGPSILFGVLFLAYATNVALTIHKLYDKEVPGINFLNNGPLDV</sequence>
<dbReference type="PANTHER" id="PTHR46140">
    <property type="entry name" value="VACUOLAR TRANSPORTER CHAPERONE 1-RELATED"/>
    <property type="match status" value="1"/>
</dbReference>
<dbReference type="Pfam" id="PF02656">
    <property type="entry name" value="DUF202"/>
    <property type="match status" value="1"/>
</dbReference>
<accession>A0A9P6KB13</accession>
<feature type="compositionally biased region" description="Low complexity" evidence="5">
    <location>
        <begin position="524"/>
        <end position="549"/>
    </location>
</feature>
<feature type="compositionally biased region" description="Low complexity" evidence="5">
    <location>
        <begin position="411"/>
        <end position="423"/>
    </location>
</feature>
<evidence type="ECO:0000256" key="6">
    <source>
        <dbReference type="SAM" id="Phobius"/>
    </source>
</evidence>
<proteinExistence type="predicted"/>
<evidence type="ECO:0000313" key="9">
    <source>
        <dbReference type="Proteomes" id="UP000780801"/>
    </source>
</evidence>
<feature type="compositionally biased region" description="Low complexity" evidence="5">
    <location>
        <begin position="327"/>
        <end position="345"/>
    </location>
</feature>
<feature type="region of interest" description="Disordered" evidence="5">
    <location>
        <begin position="866"/>
        <end position="905"/>
    </location>
</feature>
<feature type="compositionally biased region" description="Polar residues" evidence="5">
    <location>
        <begin position="424"/>
        <end position="434"/>
    </location>
</feature>
<dbReference type="Proteomes" id="UP000780801">
    <property type="component" value="Unassembled WGS sequence"/>
</dbReference>
<dbReference type="PANTHER" id="PTHR46140:SF1">
    <property type="entry name" value="VACUOLAR TRANSPORTER CHAPERONE COMPLEX SUBUNIT 4-RELATED"/>
    <property type="match status" value="1"/>
</dbReference>
<protein>
    <recommendedName>
        <fullName evidence="7">DUF202 domain-containing protein</fullName>
    </recommendedName>
</protein>
<organism evidence="8 9">
    <name type="scientific">Lunasporangiospora selenospora</name>
    <dbReference type="NCBI Taxonomy" id="979761"/>
    <lineage>
        <taxon>Eukaryota</taxon>
        <taxon>Fungi</taxon>
        <taxon>Fungi incertae sedis</taxon>
        <taxon>Mucoromycota</taxon>
        <taxon>Mortierellomycotina</taxon>
        <taxon>Mortierellomycetes</taxon>
        <taxon>Mortierellales</taxon>
        <taxon>Mortierellaceae</taxon>
        <taxon>Lunasporangiospora</taxon>
    </lineage>
</organism>
<dbReference type="InterPro" id="IPR051572">
    <property type="entry name" value="VTC_Complex_Subunit"/>
</dbReference>
<dbReference type="AlphaFoldDB" id="A0A9P6KB13"/>
<feature type="region of interest" description="Disordered" evidence="5">
    <location>
        <begin position="327"/>
        <end position="483"/>
    </location>
</feature>
<feature type="compositionally biased region" description="Basic and acidic residues" evidence="5">
    <location>
        <begin position="867"/>
        <end position="879"/>
    </location>
</feature>
<keyword evidence="3 6" id="KW-1133">Transmembrane helix</keyword>
<feature type="non-terminal residue" evidence="8">
    <location>
        <position position="1136"/>
    </location>
</feature>
<dbReference type="GO" id="GO:0012505">
    <property type="term" value="C:endomembrane system"/>
    <property type="evidence" value="ECO:0007669"/>
    <property type="project" value="UniProtKB-SubCell"/>
</dbReference>
<feature type="transmembrane region" description="Helical" evidence="6">
    <location>
        <begin position="1094"/>
        <end position="1113"/>
    </location>
</feature>
<evidence type="ECO:0000256" key="4">
    <source>
        <dbReference type="ARBA" id="ARBA00023136"/>
    </source>
</evidence>
<evidence type="ECO:0000256" key="1">
    <source>
        <dbReference type="ARBA" id="ARBA00004127"/>
    </source>
</evidence>
<feature type="compositionally biased region" description="Low complexity" evidence="5">
    <location>
        <begin position="161"/>
        <end position="189"/>
    </location>
</feature>
<feature type="region of interest" description="Disordered" evidence="5">
    <location>
        <begin position="926"/>
        <end position="976"/>
    </location>
</feature>
<feature type="compositionally biased region" description="Low complexity" evidence="5">
    <location>
        <begin position="197"/>
        <end position="206"/>
    </location>
</feature>
<feature type="region of interest" description="Disordered" evidence="5">
    <location>
        <begin position="197"/>
        <end position="216"/>
    </location>
</feature>
<keyword evidence="4 6" id="KW-0472">Membrane</keyword>
<comment type="subcellular location">
    <subcellularLocation>
        <location evidence="1">Endomembrane system</location>
        <topology evidence="1">Multi-pass membrane protein</topology>
    </subcellularLocation>
</comment>
<feature type="region of interest" description="Disordered" evidence="5">
    <location>
        <begin position="519"/>
        <end position="554"/>
    </location>
</feature>
<feature type="compositionally biased region" description="Basic and acidic residues" evidence="5">
    <location>
        <begin position="452"/>
        <end position="461"/>
    </location>
</feature>
<feature type="compositionally biased region" description="Polar residues" evidence="5">
    <location>
        <begin position="713"/>
        <end position="736"/>
    </location>
</feature>
<feature type="region of interest" description="Disordered" evidence="5">
    <location>
        <begin position="686"/>
        <end position="745"/>
    </location>
</feature>
<feature type="domain" description="DUF202" evidence="7">
    <location>
        <begin position="1018"/>
        <end position="1077"/>
    </location>
</feature>
<comment type="caution">
    <text evidence="8">The sequence shown here is derived from an EMBL/GenBank/DDBJ whole genome shotgun (WGS) entry which is preliminary data.</text>
</comment>
<evidence type="ECO:0000256" key="3">
    <source>
        <dbReference type="ARBA" id="ARBA00022989"/>
    </source>
</evidence>
<evidence type="ECO:0000256" key="2">
    <source>
        <dbReference type="ARBA" id="ARBA00022692"/>
    </source>
</evidence>